<name>A0A0F9TEQ4_9ZZZZ</name>
<sequence>DNDKLLFEVKVTINSIDLWLTCKGERRYVVEASNTLEASNMVRLLLDKIDWVEYHLVWRITSTIPLSFKNNIAEIY</sequence>
<proteinExistence type="predicted"/>
<feature type="non-terminal residue" evidence="1">
    <location>
        <position position="1"/>
    </location>
</feature>
<comment type="caution">
    <text evidence="1">The sequence shown here is derived from an EMBL/GenBank/DDBJ whole genome shotgun (WGS) entry which is preliminary data.</text>
</comment>
<organism evidence="1">
    <name type="scientific">marine sediment metagenome</name>
    <dbReference type="NCBI Taxonomy" id="412755"/>
    <lineage>
        <taxon>unclassified sequences</taxon>
        <taxon>metagenomes</taxon>
        <taxon>ecological metagenomes</taxon>
    </lineage>
</organism>
<reference evidence="1" key="1">
    <citation type="journal article" date="2015" name="Nature">
        <title>Complex archaea that bridge the gap between prokaryotes and eukaryotes.</title>
        <authorList>
            <person name="Spang A."/>
            <person name="Saw J.H."/>
            <person name="Jorgensen S.L."/>
            <person name="Zaremba-Niedzwiedzka K."/>
            <person name="Martijn J."/>
            <person name="Lind A.E."/>
            <person name="van Eijk R."/>
            <person name="Schleper C."/>
            <person name="Guy L."/>
            <person name="Ettema T.J."/>
        </authorList>
    </citation>
    <scope>NUCLEOTIDE SEQUENCE</scope>
</reference>
<protein>
    <submittedName>
        <fullName evidence="1">Uncharacterized protein</fullName>
    </submittedName>
</protein>
<evidence type="ECO:0000313" key="1">
    <source>
        <dbReference type="EMBL" id="KKN39943.1"/>
    </source>
</evidence>
<accession>A0A0F9TEQ4</accession>
<dbReference type="EMBL" id="LAZR01001735">
    <property type="protein sequence ID" value="KKN39943.1"/>
    <property type="molecule type" value="Genomic_DNA"/>
</dbReference>
<dbReference type="AlphaFoldDB" id="A0A0F9TEQ4"/>
<gene>
    <name evidence="1" type="ORF">LCGC14_0738490</name>
</gene>